<reference evidence="3" key="2">
    <citation type="submission" date="2019-10" db="EMBL/GenBank/DDBJ databases">
        <authorList>
            <consortium name="NCBI Genome Project"/>
        </authorList>
    </citation>
    <scope>NUCLEOTIDE SEQUENCE</scope>
    <source>
        <strain evidence="3">NI907</strain>
    </source>
</reference>
<dbReference type="KEGG" id="pgri:PgNI_08560"/>
<gene>
    <name evidence="3" type="ORF">PgNI_08560</name>
</gene>
<dbReference type="Pfam" id="PF12511">
    <property type="entry name" value="DUF3716"/>
    <property type="match status" value="1"/>
</dbReference>
<feature type="compositionally biased region" description="Acidic residues" evidence="1">
    <location>
        <begin position="102"/>
        <end position="111"/>
    </location>
</feature>
<reference evidence="3" key="3">
    <citation type="submission" date="2025-08" db="UniProtKB">
        <authorList>
            <consortium name="RefSeq"/>
        </authorList>
    </citation>
    <scope>IDENTIFICATION</scope>
    <source>
        <strain evidence="3">NI907</strain>
    </source>
</reference>
<feature type="compositionally biased region" description="Basic and acidic residues" evidence="1">
    <location>
        <begin position="8"/>
        <end position="24"/>
    </location>
</feature>
<keyword evidence="2" id="KW-1185">Reference proteome</keyword>
<dbReference type="InterPro" id="IPR022190">
    <property type="entry name" value="DUF3716"/>
</dbReference>
<dbReference type="Proteomes" id="UP000515153">
    <property type="component" value="Chromosome V"/>
</dbReference>
<feature type="region of interest" description="Disordered" evidence="1">
    <location>
        <begin position="552"/>
        <end position="639"/>
    </location>
</feature>
<organism evidence="2 3">
    <name type="scientific">Pyricularia grisea</name>
    <name type="common">Crabgrass-specific blast fungus</name>
    <name type="synonym">Magnaporthe grisea</name>
    <dbReference type="NCBI Taxonomy" id="148305"/>
    <lineage>
        <taxon>Eukaryota</taxon>
        <taxon>Fungi</taxon>
        <taxon>Dikarya</taxon>
        <taxon>Ascomycota</taxon>
        <taxon>Pezizomycotina</taxon>
        <taxon>Sordariomycetes</taxon>
        <taxon>Sordariomycetidae</taxon>
        <taxon>Magnaporthales</taxon>
        <taxon>Pyriculariaceae</taxon>
        <taxon>Pyricularia</taxon>
    </lineage>
</organism>
<proteinExistence type="predicted"/>
<feature type="compositionally biased region" description="Low complexity" evidence="1">
    <location>
        <begin position="618"/>
        <end position="630"/>
    </location>
</feature>
<protein>
    <submittedName>
        <fullName evidence="3">Uncharacterized protein</fullName>
    </submittedName>
</protein>
<sequence>MATPNHGRGVDLQRLTREGKRPIADELENGTAKRQRVAPDSDQEDAEPESKLDESAVGLIAQGSGRRGPSVSSAAAAVDQGSEAETSSVEPDAPTVISDGTESSEDEDDSLVEVMDKTGASTSLPSNAVASTAVAEPEPEPEPESVLWNPDPDQDAPPRWHTPIIHYSDVSKIYSLKLANPERSYRLWRDVNGAMDSTYGALLPEGYELWPKPSHPWICPVRDCRRLCPSRQALGGHFIRHRKSLLNDNRDGTFTVVGTYSEQLLGEKGLPAVVITQQPGNTAPMEVPSELPNLGPGNGAITTISTLPSESLLPPRTPTIIETNNGVPVYRRREDPNAGITHPQYPNRIISPNPYLLGLIPLRTDSPQVRSKGKTPNMELDANGDFVTPIPGDSDRMWEYIKDFMRQTPLPPSTGHVPDVIGLPRLRDIRWNETWKNGYFESLPRDVTALIMYLTGEYPPVSCTRCKASKGPFDGCIVMSREVQNSAIVSCSNCWYHGYQTQCNLKGYLRNRPWMIKYRGSEAASTAASPSAALLATANAPAQIPRAAQTPLPTYVSGASGSTSGQSQSLQASTRRTNPTPAAQQPTPQATHTGQYAISNNKSTSSTPAIPEQHRMTTRSASSAVTTTLANRAPSNIQTQTPAEALEMEGWEVGPGRIRSQQDDGESIAFSNAYLFGTNGSSVAVADGISFHVDVIRPGTRRTFEGDSATTRICSLASGKLKVRMQGEGELTLGPNGMFKIRPGVACTVENRVYLDCILHVSSVVTEDIQDIDG</sequence>
<dbReference type="AlphaFoldDB" id="A0A6P8AVU2"/>
<evidence type="ECO:0000313" key="2">
    <source>
        <dbReference type="Proteomes" id="UP000515153"/>
    </source>
</evidence>
<evidence type="ECO:0000313" key="3">
    <source>
        <dbReference type="RefSeq" id="XP_030978984.1"/>
    </source>
</evidence>
<dbReference type="GeneID" id="41963464"/>
<feature type="region of interest" description="Disordered" evidence="1">
    <location>
        <begin position="1"/>
        <end position="157"/>
    </location>
</feature>
<accession>A0A6P8AVU2</accession>
<feature type="compositionally biased region" description="Polar residues" evidence="1">
    <location>
        <begin position="119"/>
        <end position="130"/>
    </location>
</feature>
<feature type="compositionally biased region" description="Low complexity" evidence="1">
    <location>
        <begin position="557"/>
        <end position="591"/>
    </location>
</feature>
<feature type="compositionally biased region" description="Polar residues" evidence="1">
    <location>
        <begin position="592"/>
        <end position="608"/>
    </location>
</feature>
<name>A0A6P8AVU2_PYRGI</name>
<dbReference type="RefSeq" id="XP_030978984.1">
    <property type="nucleotide sequence ID" value="XM_031128556.1"/>
</dbReference>
<evidence type="ECO:0000256" key="1">
    <source>
        <dbReference type="SAM" id="MobiDB-lite"/>
    </source>
</evidence>
<reference evidence="2 3" key="1">
    <citation type="journal article" date="2019" name="Mol. Biol. Evol.">
        <title>Blast fungal genomes show frequent chromosomal changes, gene gains and losses, and effector gene turnover.</title>
        <authorList>
            <person name="Gomez Luciano L.B."/>
            <person name="Jason Tsai I."/>
            <person name="Chuma I."/>
            <person name="Tosa Y."/>
            <person name="Chen Y.H."/>
            <person name="Li J.Y."/>
            <person name="Li M.Y."/>
            <person name="Jade Lu M.Y."/>
            <person name="Nakayashiki H."/>
            <person name="Li W.H."/>
        </authorList>
    </citation>
    <scope>NUCLEOTIDE SEQUENCE [LARGE SCALE GENOMIC DNA]</scope>
    <source>
        <strain evidence="2 3">NI907</strain>
    </source>
</reference>